<evidence type="ECO:0000313" key="2">
    <source>
        <dbReference type="EMBL" id="GFO30468.1"/>
    </source>
</evidence>
<sequence length="205" mass="22461">MWLLFDVGIIKKKSDSLRKMAAQLSTSASDALLAWSVLYFIFHLHSYNFFACLGIAIHGIAASLGVVRFAQARQTGAIYDYHQMASWLAQVVGLPLMAAGFCYKDLPIVMNLNLMMMFAVLVTSRSMAPGRRQQATLCCSAFALLTIAVISYRAHIIYGLYGTAAYVLSGVIGSQGKVGPIYRVDLLHVVLTAGNILYTWALLQL</sequence>
<feature type="transmembrane region" description="Helical" evidence="1">
    <location>
        <begin position="106"/>
        <end position="123"/>
    </location>
</feature>
<dbReference type="AlphaFoldDB" id="A0AAV4CG46"/>
<feature type="transmembrane region" description="Helical" evidence="1">
    <location>
        <begin position="48"/>
        <end position="69"/>
    </location>
</feature>
<gene>
    <name evidence="2" type="ORF">PoB_005697300</name>
</gene>
<evidence type="ECO:0000313" key="3">
    <source>
        <dbReference type="Proteomes" id="UP000735302"/>
    </source>
</evidence>
<organism evidence="2 3">
    <name type="scientific">Plakobranchus ocellatus</name>
    <dbReference type="NCBI Taxonomy" id="259542"/>
    <lineage>
        <taxon>Eukaryota</taxon>
        <taxon>Metazoa</taxon>
        <taxon>Spiralia</taxon>
        <taxon>Lophotrochozoa</taxon>
        <taxon>Mollusca</taxon>
        <taxon>Gastropoda</taxon>
        <taxon>Heterobranchia</taxon>
        <taxon>Euthyneura</taxon>
        <taxon>Panpulmonata</taxon>
        <taxon>Sacoglossa</taxon>
        <taxon>Placobranchoidea</taxon>
        <taxon>Plakobranchidae</taxon>
        <taxon>Plakobranchus</taxon>
    </lineage>
</organism>
<feature type="transmembrane region" description="Helical" evidence="1">
    <location>
        <begin position="186"/>
        <end position="203"/>
    </location>
</feature>
<feature type="transmembrane region" description="Helical" evidence="1">
    <location>
        <begin position="135"/>
        <end position="152"/>
    </location>
</feature>
<dbReference type="Proteomes" id="UP000735302">
    <property type="component" value="Unassembled WGS sequence"/>
</dbReference>
<evidence type="ECO:0000256" key="1">
    <source>
        <dbReference type="SAM" id="Phobius"/>
    </source>
</evidence>
<protein>
    <submittedName>
        <fullName evidence="2">Uncharacterized protein</fullName>
    </submittedName>
</protein>
<comment type="caution">
    <text evidence="2">The sequence shown here is derived from an EMBL/GenBank/DDBJ whole genome shotgun (WGS) entry which is preliminary data.</text>
</comment>
<keyword evidence="1" id="KW-1133">Transmembrane helix</keyword>
<keyword evidence="1" id="KW-0812">Transmembrane</keyword>
<name>A0AAV4CG46_9GAST</name>
<keyword evidence="3" id="KW-1185">Reference proteome</keyword>
<accession>A0AAV4CG46</accession>
<keyword evidence="1" id="KW-0472">Membrane</keyword>
<dbReference type="EMBL" id="BLXT01006238">
    <property type="protein sequence ID" value="GFO30468.1"/>
    <property type="molecule type" value="Genomic_DNA"/>
</dbReference>
<feature type="transmembrane region" description="Helical" evidence="1">
    <location>
        <begin position="158"/>
        <end position="174"/>
    </location>
</feature>
<proteinExistence type="predicted"/>
<feature type="transmembrane region" description="Helical" evidence="1">
    <location>
        <begin position="21"/>
        <end position="42"/>
    </location>
</feature>
<reference evidence="2 3" key="1">
    <citation type="journal article" date="2021" name="Elife">
        <title>Chloroplast acquisition without the gene transfer in kleptoplastic sea slugs, Plakobranchus ocellatus.</title>
        <authorList>
            <person name="Maeda T."/>
            <person name="Takahashi S."/>
            <person name="Yoshida T."/>
            <person name="Shimamura S."/>
            <person name="Takaki Y."/>
            <person name="Nagai Y."/>
            <person name="Toyoda A."/>
            <person name="Suzuki Y."/>
            <person name="Arimoto A."/>
            <person name="Ishii H."/>
            <person name="Satoh N."/>
            <person name="Nishiyama T."/>
            <person name="Hasebe M."/>
            <person name="Maruyama T."/>
            <person name="Minagawa J."/>
            <person name="Obokata J."/>
            <person name="Shigenobu S."/>
        </authorList>
    </citation>
    <scope>NUCLEOTIDE SEQUENCE [LARGE SCALE GENOMIC DNA]</scope>
</reference>